<organism evidence="2 3">
    <name type="scientific">Anaerosolibacter carboniphilus</name>
    <dbReference type="NCBI Taxonomy" id="1417629"/>
    <lineage>
        <taxon>Bacteria</taxon>
        <taxon>Bacillati</taxon>
        <taxon>Bacillota</taxon>
        <taxon>Clostridia</taxon>
        <taxon>Peptostreptococcales</taxon>
        <taxon>Thermotaleaceae</taxon>
        <taxon>Anaerosolibacter</taxon>
    </lineage>
</organism>
<comment type="caution">
    <text evidence="2">The sequence shown here is derived from an EMBL/GenBank/DDBJ whole genome shotgun (WGS) entry which is preliminary data.</text>
</comment>
<accession>A0A841KXE8</accession>
<dbReference type="InterPro" id="IPR036754">
    <property type="entry name" value="YbaK/aa-tRNA-synt-asso_dom_sf"/>
</dbReference>
<dbReference type="PANTHER" id="PTHR30411:SF1">
    <property type="entry name" value="CYTOPLASMIC PROTEIN"/>
    <property type="match status" value="1"/>
</dbReference>
<dbReference type="SUPFAM" id="SSF55826">
    <property type="entry name" value="YbaK/ProRS associated domain"/>
    <property type="match status" value="1"/>
</dbReference>
<dbReference type="Proteomes" id="UP000579281">
    <property type="component" value="Unassembled WGS sequence"/>
</dbReference>
<evidence type="ECO:0000313" key="2">
    <source>
        <dbReference type="EMBL" id="MBB6216928.1"/>
    </source>
</evidence>
<dbReference type="Pfam" id="PF04073">
    <property type="entry name" value="tRNA_edit"/>
    <property type="match status" value="1"/>
</dbReference>
<dbReference type="RefSeq" id="WP_184311443.1">
    <property type="nucleotide sequence ID" value="NZ_JACHEN010000018.1"/>
</dbReference>
<dbReference type="GO" id="GO:0002161">
    <property type="term" value="F:aminoacyl-tRNA deacylase activity"/>
    <property type="evidence" value="ECO:0007669"/>
    <property type="project" value="InterPro"/>
</dbReference>
<name>A0A841KXE8_9FIRM</name>
<dbReference type="AlphaFoldDB" id="A0A841KXE8"/>
<dbReference type="PANTHER" id="PTHR30411">
    <property type="entry name" value="CYTOPLASMIC PROTEIN"/>
    <property type="match status" value="1"/>
</dbReference>
<protein>
    <submittedName>
        <fullName evidence="2">Cys-tRNA(Pro) deacylase</fullName>
    </submittedName>
</protein>
<evidence type="ECO:0000313" key="3">
    <source>
        <dbReference type="Proteomes" id="UP000579281"/>
    </source>
</evidence>
<reference evidence="2 3" key="1">
    <citation type="submission" date="2020-08" db="EMBL/GenBank/DDBJ databases">
        <title>Genomic Encyclopedia of Type Strains, Phase IV (KMG-IV): sequencing the most valuable type-strain genomes for metagenomic binning, comparative biology and taxonomic classification.</title>
        <authorList>
            <person name="Goeker M."/>
        </authorList>
    </citation>
    <scope>NUCLEOTIDE SEQUENCE [LARGE SCALE GENOMIC DNA]</scope>
    <source>
        <strain evidence="2 3">DSM 103526</strain>
    </source>
</reference>
<dbReference type="Gene3D" id="3.90.960.10">
    <property type="entry name" value="YbaK/aminoacyl-tRNA synthetase-associated domain"/>
    <property type="match status" value="1"/>
</dbReference>
<gene>
    <name evidence="2" type="ORF">HNQ80_003033</name>
</gene>
<sequence length="152" mass="16931">MGVENVREFFIKKGLVDPVFELPDSGATVDLAAKTIGVDPSHIAKTLAFRLKDRDILIVTKGDSKIDNKKYKQFFHVKAKMLDHVEVEEVTGHPVGGVCPFGLKNQLDIFLDVSIKEFDFVYPAAGSRYTAMKITPETIQQLTGSTWIDVCE</sequence>
<proteinExistence type="predicted"/>
<dbReference type="CDD" id="cd04333">
    <property type="entry name" value="ProX_deacylase"/>
    <property type="match status" value="1"/>
</dbReference>
<dbReference type="EMBL" id="JACHEN010000018">
    <property type="protein sequence ID" value="MBB6216928.1"/>
    <property type="molecule type" value="Genomic_DNA"/>
</dbReference>
<dbReference type="InterPro" id="IPR007214">
    <property type="entry name" value="YbaK/aa-tRNA-synth-assoc-dom"/>
</dbReference>
<evidence type="ECO:0000259" key="1">
    <source>
        <dbReference type="Pfam" id="PF04073"/>
    </source>
</evidence>
<feature type="domain" description="YbaK/aminoacyl-tRNA synthetase-associated" evidence="1">
    <location>
        <begin position="26"/>
        <end position="141"/>
    </location>
</feature>
<keyword evidence="3" id="KW-1185">Reference proteome</keyword>